<feature type="domain" description="DUF6436" evidence="1">
    <location>
        <begin position="56"/>
        <end position="191"/>
    </location>
</feature>
<dbReference type="SUPFAM" id="SSF52833">
    <property type="entry name" value="Thioredoxin-like"/>
    <property type="match status" value="1"/>
</dbReference>
<accession>A0A7L5E1Q6</accession>
<evidence type="ECO:0000313" key="3">
    <source>
        <dbReference type="Proteomes" id="UP000503278"/>
    </source>
</evidence>
<protein>
    <submittedName>
        <fullName evidence="2">AhpC/TSA family protein</fullName>
    </submittedName>
</protein>
<dbReference type="KEGG" id="mrob:HH214_11480"/>
<evidence type="ECO:0000259" key="1">
    <source>
        <dbReference type="Pfam" id="PF20029"/>
    </source>
</evidence>
<dbReference type="RefSeq" id="WP_169607785.1">
    <property type="nucleotide sequence ID" value="NZ_CP051682.1"/>
</dbReference>
<reference evidence="2 3" key="1">
    <citation type="submission" date="2020-04" db="EMBL/GenBank/DDBJ databases">
        <title>Genome sequencing of novel species.</title>
        <authorList>
            <person name="Heo J."/>
            <person name="Kim S.-J."/>
            <person name="Kim J.-S."/>
            <person name="Hong S.-B."/>
            <person name="Kwon S.-W."/>
        </authorList>
    </citation>
    <scope>NUCLEOTIDE SEQUENCE [LARGE SCALE GENOMIC DNA]</scope>
    <source>
        <strain evidence="2 3">F39-2</strain>
    </source>
</reference>
<dbReference type="InterPro" id="IPR036249">
    <property type="entry name" value="Thioredoxin-like_sf"/>
</dbReference>
<dbReference type="Gene3D" id="3.40.30.10">
    <property type="entry name" value="Glutaredoxin"/>
    <property type="match status" value="1"/>
</dbReference>
<sequence>MKKIIVFTWLVVLFGAVASILWYNQYKYSLPTPVPDHYVPVKNGTAINLGFQFSFENHKPVLLHFFNPDCPCSKFNIKHVKELITQYGNQVNFAVVLLTDKYYTPAQVKQKYDLHIPVVVAPQLAIACGVYSTPQAAILNSSRQLYYRGNYNNSRYCTDSQTAYARIALENLLKQHDPIRFSLFATRAYGCSLPGCKL</sequence>
<proteinExistence type="predicted"/>
<dbReference type="EMBL" id="CP051682">
    <property type="protein sequence ID" value="QJD96448.1"/>
    <property type="molecule type" value="Genomic_DNA"/>
</dbReference>
<name>A0A7L5E1Q6_9SPHI</name>
<dbReference type="Proteomes" id="UP000503278">
    <property type="component" value="Chromosome"/>
</dbReference>
<dbReference type="Pfam" id="PF20029">
    <property type="entry name" value="DUF6436"/>
    <property type="match status" value="1"/>
</dbReference>
<dbReference type="InterPro" id="IPR045494">
    <property type="entry name" value="DUF6436"/>
</dbReference>
<gene>
    <name evidence="2" type="ORF">HH214_11480</name>
</gene>
<keyword evidence="3" id="KW-1185">Reference proteome</keyword>
<organism evidence="2 3">
    <name type="scientific">Mucilaginibacter robiniae</name>
    <dbReference type="NCBI Taxonomy" id="2728022"/>
    <lineage>
        <taxon>Bacteria</taxon>
        <taxon>Pseudomonadati</taxon>
        <taxon>Bacteroidota</taxon>
        <taxon>Sphingobacteriia</taxon>
        <taxon>Sphingobacteriales</taxon>
        <taxon>Sphingobacteriaceae</taxon>
        <taxon>Mucilaginibacter</taxon>
    </lineage>
</organism>
<evidence type="ECO:0000313" key="2">
    <source>
        <dbReference type="EMBL" id="QJD96448.1"/>
    </source>
</evidence>
<dbReference type="AlphaFoldDB" id="A0A7L5E1Q6"/>